<sequence length="228" mass="23078">MTARPLIVVGDGGHGRVVREVMRASGSHRLLAVVDDRYTEAGERDGVYYGPLLLLRTLLADRADAEWIVAVGDNAARRALVERIGMGEERCASLVHPAACIAPGVPVGPGAVVMPGAVANPGARIGAHAIVNSGAVVEHDAELGPFAHLSPNAALAGGTVADEGAHIGIGASVIPGVRIGRWSVLGAGAAAIRDVPDGVVAAGVPARTIRRLAELPPPYAPQPAGGGR</sequence>
<dbReference type="PANTHER" id="PTHR43300">
    <property type="entry name" value="ACETYLTRANSFERASE"/>
    <property type="match status" value="1"/>
</dbReference>
<evidence type="ECO:0000313" key="3">
    <source>
        <dbReference type="Proteomes" id="UP000680304"/>
    </source>
</evidence>
<dbReference type="Pfam" id="PF17836">
    <property type="entry name" value="PglD_N"/>
    <property type="match status" value="1"/>
</dbReference>
<dbReference type="InterPro" id="IPR050179">
    <property type="entry name" value="Trans_hexapeptide_repeat"/>
</dbReference>
<dbReference type="Proteomes" id="UP000680304">
    <property type="component" value="Unassembled WGS sequence"/>
</dbReference>
<name>A0ABQ4N2Z6_9BACL</name>
<feature type="domain" description="PglD N-terminal" evidence="1">
    <location>
        <begin position="6"/>
        <end position="84"/>
    </location>
</feature>
<evidence type="ECO:0000259" key="1">
    <source>
        <dbReference type="Pfam" id="PF17836"/>
    </source>
</evidence>
<comment type="caution">
    <text evidence="2">The sequence shown here is derived from an EMBL/GenBank/DDBJ whole genome shotgun (WGS) entry which is preliminary data.</text>
</comment>
<dbReference type="Gene3D" id="3.40.50.20">
    <property type="match status" value="1"/>
</dbReference>
<dbReference type="SUPFAM" id="SSF51161">
    <property type="entry name" value="Trimeric LpxA-like enzymes"/>
    <property type="match status" value="1"/>
</dbReference>
<dbReference type="PANTHER" id="PTHR43300:SF7">
    <property type="entry name" value="UDP-N-ACETYLBACILLOSAMINE N-ACETYLTRANSFERASE"/>
    <property type="match status" value="1"/>
</dbReference>
<protein>
    <submittedName>
        <fullName evidence="2">Acetyltransferase EpsM</fullName>
    </submittedName>
</protein>
<dbReference type="InterPro" id="IPR041561">
    <property type="entry name" value="PglD_N"/>
</dbReference>
<gene>
    <name evidence="2" type="primary">epsM</name>
    <name evidence="2" type="ORF">PACILC2_11080</name>
</gene>
<dbReference type="RefSeq" id="WP_213527856.1">
    <property type="nucleotide sequence ID" value="NZ_BOVJ01000037.1"/>
</dbReference>
<dbReference type="CDD" id="cd03360">
    <property type="entry name" value="LbH_AT_putative"/>
    <property type="match status" value="1"/>
</dbReference>
<reference evidence="2 3" key="1">
    <citation type="submission" date="2021-04" db="EMBL/GenBank/DDBJ databases">
        <title>Draft genome sequence of Paenibacillus cisolokensis, LC2-13A.</title>
        <authorList>
            <person name="Uke A."/>
            <person name="Chhe C."/>
            <person name="Baramee S."/>
            <person name="Kosugi A."/>
        </authorList>
    </citation>
    <scope>NUCLEOTIDE SEQUENCE [LARGE SCALE GENOMIC DNA]</scope>
    <source>
        <strain evidence="2 3">LC2-13A</strain>
    </source>
</reference>
<dbReference type="InterPro" id="IPR011004">
    <property type="entry name" value="Trimer_LpxA-like_sf"/>
</dbReference>
<dbReference type="InterPro" id="IPR020019">
    <property type="entry name" value="AcTrfase_PglD-like"/>
</dbReference>
<dbReference type="Gene3D" id="2.160.10.10">
    <property type="entry name" value="Hexapeptide repeat proteins"/>
    <property type="match status" value="1"/>
</dbReference>
<organism evidence="2 3">
    <name type="scientific">Paenibacillus cisolokensis</name>
    <dbReference type="NCBI Taxonomy" id="1658519"/>
    <lineage>
        <taxon>Bacteria</taxon>
        <taxon>Bacillati</taxon>
        <taxon>Bacillota</taxon>
        <taxon>Bacilli</taxon>
        <taxon>Bacillales</taxon>
        <taxon>Paenibacillaceae</taxon>
        <taxon>Paenibacillus</taxon>
    </lineage>
</organism>
<accession>A0ABQ4N2Z6</accession>
<dbReference type="NCBIfam" id="TIGR03570">
    <property type="entry name" value="NeuD_NnaD"/>
    <property type="match status" value="1"/>
</dbReference>
<evidence type="ECO:0000313" key="2">
    <source>
        <dbReference type="EMBL" id="GIQ62540.1"/>
    </source>
</evidence>
<proteinExistence type="predicted"/>
<keyword evidence="3" id="KW-1185">Reference proteome</keyword>
<dbReference type="EMBL" id="BOVJ01000037">
    <property type="protein sequence ID" value="GIQ62540.1"/>
    <property type="molecule type" value="Genomic_DNA"/>
</dbReference>